<proteinExistence type="predicted"/>
<organism evidence="1 2">
    <name type="scientific">Streptomyces filipinensis</name>
    <dbReference type="NCBI Taxonomy" id="66887"/>
    <lineage>
        <taxon>Bacteria</taxon>
        <taxon>Bacillati</taxon>
        <taxon>Actinomycetota</taxon>
        <taxon>Actinomycetes</taxon>
        <taxon>Kitasatosporales</taxon>
        <taxon>Streptomycetaceae</taxon>
        <taxon>Streptomyces</taxon>
    </lineage>
</organism>
<dbReference type="EMBL" id="BMTD01000013">
    <property type="protein sequence ID" value="GGV09104.1"/>
    <property type="molecule type" value="Genomic_DNA"/>
</dbReference>
<protein>
    <submittedName>
        <fullName evidence="1">Uncharacterized protein</fullName>
    </submittedName>
</protein>
<reference evidence="1" key="1">
    <citation type="journal article" date="2014" name="Int. J. Syst. Evol. Microbiol.">
        <title>Complete genome sequence of Corynebacterium casei LMG S-19264T (=DSM 44701T), isolated from a smear-ripened cheese.</title>
        <authorList>
            <consortium name="US DOE Joint Genome Institute (JGI-PGF)"/>
            <person name="Walter F."/>
            <person name="Albersmeier A."/>
            <person name="Kalinowski J."/>
            <person name="Ruckert C."/>
        </authorList>
    </citation>
    <scope>NUCLEOTIDE SEQUENCE</scope>
    <source>
        <strain evidence="1">JCM 4369</strain>
    </source>
</reference>
<keyword evidence="2" id="KW-1185">Reference proteome</keyword>
<sequence length="74" mass="8073">MRIRRSGVRASGHRTVLAEASQAVQSRRHGGVRHYDLVALPDVSIQPDVPGFMDCAVAGGATKPPRRRGTKVRR</sequence>
<name>A0A918MCQ2_9ACTN</name>
<comment type="caution">
    <text evidence="1">The sequence shown here is derived from an EMBL/GenBank/DDBJ whole genome shotgun (WGS) entry which is preliminary data.</text>
</comment>
<accession>A0A918MCQ2</accession>
<evidence type="ECO:0000313" key="1">
    <source>
        <dbReference type="EMBL" id="GGV09104.1"/>
    </source>
</evidence>
<dbReference type="AlphaFoldDB" id="A0A918MCQ2"/>
<evidence type="ECO:0000313" key="2">
    <source>
        <dbReference type="Proteomes" id="UP000618795"/>
    </source>
</evidence>
<dbReference type="Proteomes" id="UP000618795">
    <property type="component" value="Unassembled WGS sequence"/>
</dbReference>
<reference evidence="1" key="2">
    <citation type="submission" date="2020-09" db="EMBL/GenBank/DDBJ databases">
        <authorList>
            <person name="Sun Q."/>
            <person name="Ohkuma M."/>
        </authorList>
    </citation>
    <scope>NUCLEOTIDE SEQUENCE</scope>
    <source>
        <strain evidence="1">JCM 4369</strain>
    </source>
</reference>
<gene>
    <name evidence="1" type="ORF">GCM10010260_54080</name>
</gene>